<dbReference type="SUPFAM" id="SSF46785">
    <property type="entry name" value="Winged helix' DNA-binding domain"/>
    <property type="match status" value="1"/>
</dbReference>
<dbReference type="PROSITE" id="PS50995">
    <property type="entry name" value="HTH_MARR_2"/>
    <property type="match status" value="1"/>
</dbReference>
<dbReference type="InterPro" id="IPR036390">
    <property type="entry name" value="WH_DNA-bd_sf"/>
</dbReference>
<evidence type="ECO:0000313" key="5">
    <source>
        <dbReference type="EMBL" id="GAA1814112.1"/>
    </source>
</evidence>
<dbReference type="InterPro" id="IPR036388">
    <property type="entry name" value="WH-like_DNA-bd_sf"/>
</dbReference>
<feature type="domain" description="HTH marR-type" evidence="4">
    <location>
        <begin position="10"/>
        <end position="146"/>
    </location>
</feature>
<dbReference type="SMART" id="SM00347">
    <property type="entry name" value="HTH_MARR"/>
    <property type="match status" value="1"/>
</dbReference>
<evidence type="ECO:0000259" key="4">
    <source>
        <dbReference type="PROSITE" id="PS50995"/>
    </source>
</evidence>
<evidence type="ECO:0000256" key="2">
    <source>
        <dbReference type="ARBA" id="ARBA00023125"/>
    </source>
</evidence>
<organism evidence="5 6">
    <name type="scientific">Luedemannella flava</name>
    <dbReference type="NCBI Taxonomy" id="349316"/>
    <lineage>
        <taxon>Bacteria</taxon>
        <taxon>Bacillati</taxon>
        <taxon>Actinomycetota</taxon>
        <taxon>Actinomycetes</taxon>
        <taxon>Micromonosporales</taxon>
        <taxon>Micromonosporaceae</taxon>
        <taxon>Luedemannella</taxon>
    </lineage>
</organism>
<dbReference type="PANTHER" id="PTHR42756:SF1">
    <property type="entry name" value="TRANSCRIPTIONAL REPRESSOR OF EMRAB OPERON"/>
    <property type="match status" value="1"/>
</dbReference>
<comment type="caution">
    <text evidence="5">The sequence shown here is derived from an EMBL/GenBank/DDBJ whole genome shotgun (WGS) entry which is preliminary data.</text>
</comment>
<gene>
    <name evidence="5" type="ORF">GCM10009682_38930</name>
</gene>
<dbReference type="Gene3D" id="1.10.10.10">
    <property type="entry name" value="Winged helix-like DNA-binding domain superfamily/Winged helix DNA-binding domain"/>
    <property type="match status" value="1"/>
</dbReference>
<evidence type="ECO:0000313" key="6">
    <source>
        <dbReference type="Proteomes" id="UP001500218"/>
    </source>
</evidence>
<proteinExistence type="predicted"/>
<evidence type="ECO:0000256" key="3">
    <source>
        <dbReference type="ARBA" id="ARBA00023163"/>
    </source>
</evidence>
<dbReference type="PRINTS" id="PR00598">
    <property type="entry name" value="HTHMARR"/>
</dbReference>
<keyword evidence="6" id="KW-1185">Reference proteome</keyword>
<dbReference type="InterPro" id="IPR000835">
    <property type="entry name" value="HTH_MarR-typ"/>
</dbReference>
<protein>
    <recommendedName>
        <fullName evidence="4">HTH marR-type domain-containing protein</fullName>
    </recommendedName>
</protein>
<sequence length="164" mass="18421">MTDQLPSQERDVLVERIMEGQRAVQRMFAEDLSNPLLNSHLTMSQLKILLLLRLHGGSGGQELARHLGVSLATMTGIVDRLVAQGLVTRHEDPHDRRVRRIELGDEGREMIDHILRAGEEHQRRLMNHIDLAGLRVLDQAVTLMRTALIAELADRPPGTPTLPD</sequence>
<reference evidence="5 6" key="1">
    <citation type="journal article" date="2019" name="Int. J. Syst. Evol. Microbiol.">
        <title>The Global Catalogue of Microorganisms (GCM) 10K type strain sequencing project: providing services to taxonomists for standard genome sequencing and annotation.</title>
        <authorList>
            <consortium name="The Broad Institute Genomics Platform"/>
            <consortium name="The Broad Institute Genome Sequencing Center for Infectious Disease"/>
            <person name="Wu L."/>
            <person name="Ma J."/>
        </authorList>
    </citation>
    <scope>NUCLEOTIDE SEQUENCE [LARGE SCALE GENOMIC DNA]</scope>
    <source>
        <strain evidence="5 6">JCM 13250</strain>
    </source>
</reference>
<dbReference type="EMBL" id="BAAALT010000127">
    <property type="protein sequence ID" value="GAA1814112.1"/>
    <property type="molecule type" value="Genomic_DNA"/>
</dbReference>
<accession>A0ABN2M8B1</accession>
<keyword evidence="3" id="KW-0804">Transcription</keyword>
<dbReference type="Proteomes" id="UP001500218">
    <property type="component" value="Unassembled WGS sequence"/>
</dbReference>
<keyword evidence="2" id="KW-0238">DNA-binding</keyword>
<dbReference type="RefSeq" id="WP_344133992.1">
    <property type="nucleotide sequence ID" value="NZ_BAAALT010000127.1"/>
</dbReference>
<dbReference type="PANTHER" id="PTHR42756">
    <property type="entry name" value="TRANSCRIPTIONAL REGULATOR, MARR"/>
    <property type="match status" value="1"/>
</dbReference>
<keyword evidence="1" id="KW-0805">Transcription regulation</keyword>
<dbReference type="Pfam" id="PF01047">
    <property type="entry name" value="MarR"/>
    <property type="match status" value="1"/>
</dbReference>
<evidence type="ECO:0000256" key="1">
    <source>
        <dbReference type="ARBA" id="ARBA00023015"/>
    </source>
</evidence>
<name>A0ABN2M8B1_9ACTN</name>